<feature type="compositionally biased region" description="Pro residues" evidence="6">
    <location>
        <begin position="969"/>
        <end position="982"/>
    </location>
</feature>
<feature type="transmembrane region" description="Helical" evidence="5">
    <location>
        <begin position="26"/>
        <end position="45"/>
    </location>
</feature>
<keyword evidence="8" id="KW-1185">Reference proteome</keyword>
<evidence type="ECO:0000256" key="1">
    <source>
        <dbReference type="ARBA" id="ARBA00022475"/>
    </source>
</evidence>
<feature type="transmembrane region" description="Helical" evidence="5">
    <location>
        <begin position="221"/>
        <end position="238"/>
    </location>
</feature>
<dbReference type="PANTHER" id="PTHR39344:SF1">
    <property type="entry name" value="UPF0182 PROTEIN SLL1060"/>
    <property type="match status" value="1"/>
</dbReference>
<feature type="compositionally biased region" description="Basic and acidic residues" evidence="6">
    <location>
        <begin position="947"/>
        <end position="960"/>
    </location>
</feature>
<reference evidence="8" key="1">
    <citation type="submission" date="2015-04" db="EMBL/GenBank/DDBJ databases">
        <title>Physiological reanalysis, assessment of diazotrophy, and genome sequences of multiple isolates of Streptomyces thermoautotrophicus.</title>
        <authorList>
            <person name="MacKellar D.C."/>
            <person name="Lieber L."/>
            <person name="Norman J."/>
            <person name="Bolger A."/>
            <person name="Tobin C."/>
            <person name="Murray J.W."/>
            <person name="Chang R."/>
            <person name="Ford T."/>
            <person name="Nguyen P.Q."/>
            <person name="Woodward J."/>
            <person name="Permingeat H."/>
            <person name="Joshi N.S."/>
            <person name="Silver P.A."/>
            <person name="Usadel B."/>
            <person name="Rutherford A.W."/>
            <person name="Friesen M."/>
            <person name="Prell J."/>
        </authorList>
    </citation>
    <scope>NUCLEOTIDE SEQUENCE [LARGE SCALE GENOMIC DNA]</scope>
    <source>
        <strain evidence="8">H1</strain>
    </source>
</reference>
<accession>A0A132MNC7</accession>
<organism evidence="7 8">
    <name type="scientific">Carbonactinospora thermoautotrophica</name>
    <dbReference type="NCBI Taxonomy" id="1469144"/>
    <lineage>
        <taxon>Bacteria</taxon>
        <taxon>Bacillati</taxon>
        <taxon>Actinomycetota</taxon>
        <taxon>Actinomycetes</taxon>
        <taxon>Kitasatosporales</taxon>
        <taxon>Carbonactinosporaceae</taxon>
        <taxon>Carbonactinospora</taxon>
    </lineage>
</organism>
<evidence type="ECO:0000256" key="6">
    <source>
        <dbReference type="SAM" id="MobiDB-lite"/>
    </source>
</evidence>
<evidence type="ECO:0000313" key="7">
    <source>
        <dbReference type="EMBL" id="KWW99356.1"/>
    </source>
</evidence>
<sequence>MSFDIPETGEPPRHPAFASGRRRTGALLPTIVILLVLAFGFSLFADFWTDLLWFRSVGYASVFTAQLGTKIGLFLAFGLLMALIVGANMLIAYRLRPGFRGMTLEQQSLDRYRMALEPYRRLVLLLIAGGIGVLAGISAAGQWRTWLAWRNGARFDTRDPQFQLDVSFYTFGYPWWRFLLSFAFAAVILSLILTIATHYLYGGLRLQSPGEKATPAAQAHLSVLLGVFVLLKAGSYWLDRYGLAVQSDNFIQGWAGLKYKDVHAVLPAKTILAAIAVICALLFFLNVVRRTWLLPGLGFGLLVLSAVLIGGVYPAIVQQFQVRPSEADKEAPYIKRNIEATRKAYGLDNVETKPYDAKTEVTAGQLRDDAETTNSIRLLDPSVVPPTFQQLQQIRSFYSFPSEALDVDRYMIDGKLQDTVVAVRELDLGGIPDAQRSWVNDHLKYTHGYGFVAALGTTRDAKGQPVFVESNVPPSGKMGQYEPRIYFGEKSPEYSIVGAPPGAEPRELDYPDDSSPSGEKRYTYQGKGGVPIGSLFNKLLYTIKFREEKILLSSAVNSRSKILYIRDPRQRVQKVAPWLTLDGDPYPAVVKGRIMWIVDGYTTANGYPYSTRTTLGAATSDSLTTSQRTVLALRDQINYIRNSVKATVDAYDGTVTLYAWDENDPVLKTWMSAFPGTVKPRKDISPELMSHLRYPQDLFKVQRDIFTRYHVTDPQSFYGGQDFWKVPADPTQDESGDRSADQPPYYLTMQMPGQDRPTFSLSTSFVPNKRTNLAAFMAVNAQPGPDYGKIRVLELSRNTTIPGPGQVQNNFESNPEVSRELSLLRGRGSEVKRGNLLTLPVGGGLLYVEPIYIQAATGTSYPLLHKVVVGFGDQIQMRETLQQALDAVFQGDAGSQTGEGQQPAKPGKPSQPAPPGGDLQQALRDAQQAYQDGQEALKNGDFAKYGEAQRRLKEALDRAARASQGGGSTPPPSPTPSPAPAG</sequence>
<feature type="transmembrane region" description="Helical" evidence="5">
    <location>
        <begin position="71"/>
        <end position="93"/>
    </location>
</feature>
<keyword evidence="4 5" id="KW-0472">Membrane</keyword>
<feature type="transmembrane region" description="Helical" evidence="5">
    <location>
        <begin position="175"/>
        <end position="201"/>
    </location>
</feature>
<name>A0A132MNC7_9ACTN</name>
<comment type="caution">
    <text evidence="7">The sequence shown here is derived from an EMBL/GenBank/DDBJ whole genome shotgun (WGS) entry which is preliminary data.</text>
</comment>
<dbReference type="Proteomes" id="UP000070188">
    <property type="component" value="Unassembled WGS sequence"/>
</dbReference>
<feature type="transmembrane region" description="Helical" evidence="5">
    <location>
        <begin position="264"/>
        <end position="285"/>
    </location>
</feature>
<protein>
    <recommendedName>
        <fullName evidence="5">UPF0182 protein LI90_990</fullName>
    </recommendedName>
</protein>
<dbReference type="PATRIC" id="fig|1469144.10.peg.1107"/>
<feature type="region of interest" description="Disordered" evidence="6">
    <location>
        <begin position="498"/>
        <end position="520"/>
    </location>
</feature>
<dbReference type="HAMAP" id="MF_01600">
    <property type="entry name" value="UPF0182"/>
    <property type="match status" value="1"/>
</dbReference>
<dbReference type="NCBIfam" id="NF000825">
    <property type="entry name" value="PRK00068.1"/>
    <property type="match status" value="1"/>
</dbReference>
<dbReference type="GO" id="GO:0005886">
    <property type="term" value="C:plasma membrane"/>
    <property type="evidence" value="ECO:0007669"/>
    <property type="project" value="UniProtKB-SubCell"/>
</dbReference>
<dbReference type="GO" id="GO:0005576">
    <property type="term" value="C:extracellular region"/>
    <property type="evidence" value="ECO:0007669"/>
    <property type="project" value="TreeGrafter"/>
</dbReference>
<evidence type="ECO:0000256" key="3">
    <source>
        <dbReference type="ARBA" id="ARBA00022989"/>
    </source>
</evidence>
<evidence type="ECO:0000313" key="8">
    <source>
        <dbReference type="Proteomes" id="UP000070188"/>
    </source>
</evidence>
<dbReference type="PANTHER" id="PTHR39344">
    <property type="entry name" value="UPF0182 PROTEIN SLL1060"/>
    <property type="match status" value="1"/>
</dbReference>
<evidence type="ECO:0000256" key="5">
    <source>
        <dbReference type="HAMAP-Rule" id="MF_01600"/>
    </source>
</evidence>
<evidence type="ECO:0000256" key="4">
    <source>
        <dbReference type="ARBA" id="ARBA00023136"/>
    </source>
</evidence>
<dbReference type="InterPro" id="IPR005372">
    <property type="entry name" value="UPF0182"/>
</dbReference>
<comment type="similarity">
    <text evidence="5">Belongs to the UPF0182 family.</text>
</comment>
<gene>
    <name evidence="7" type="ORF">LI90_990</name>
</gene>
<dbReference type="Pfam" id="PF03699">
    <property type="entry name" value="UPF0182"/>
    <property type="match status" value="1"/>
</dbReference>
<feature type="compositionally biased region" description="Low complexity" evidence="6">
    <location>
        <begin position="918"/>
        <end position="932"/>
    </location>
</feature>
<feature type="region of interest" description="Disordered" evidence="6">
    <location>
        <begin position="892"/>
        <end position="982"/>
    </location>
</feature>
<keyword evidence="3 5" id="KW-1133">Transmembrane helix</keyword>
<keyword evidence="2 5" id="KW-0812">Transmembrane</keyword>
<proteinExistence type="inferred from homology"/>
<feature type="transmembrane region" description="Helical" evidence="5">
    <location>
        <begin position="122"/>
        <end position="141"/>
    </location>
</feature>
<evidence type="ECO:0000256" key="2">
    <source>
        <dbReference type="ARBA" id="ARBA00022692"/>
    </source>
</evidence>
<feature type="transmembrane region" description="Helical" evidence="5">
    <location>
        <begin position="292"/>
        <end position="316"/>
    </location>
</feature>
<keyword evidence="1 5" id="KW-1003">Cell membrane</keyword>
<dbReference type="OrthoDB" id="9763654at2"/>
<dbReference type="AlphaFoldDB" id="A0A132MNC7"/>
<comment type="subcellular location">
    <subcellularLocation>
        <location evidence="5">Cell membrane</location>
        <topology evidence="5">Multi-pass membrane protein</topology>
    </subcellularLocation>
</comment>
<dbReference type="EMBL" id="LAXD01000001">
    <property type="protein sequence ID" value="KWW99356.1"/>
    <property type="molecule type" value="Genomic_DNA"/>
</dbReference>